<dbReference type="EMBL" id="CAJPWZ010000359">
    <property type="protein sequence ID" value="CAG2191325.1"/>
    <property type="molecule type" value="Genomic_DNA"/>
</dbReference>
<feature type="domain" description="DZIP3-like HEPN" evidence="1">
    <location>
        <begin position="17"/>
        <end position="80"/>
    </location>
</feature>
<gene>
    <name evidence="2" type="ORF">MEDL_6553</name>
</gene>
<proteinExistence type="predicted"/>
<name>A0A8S3Q5N4_MYTED</name>
<keyword evidence="3" id="KW-1185">Reference proteome</keyword>
<dbReference type="AlphaFoldDB" id="A0A8S3Q5N4"/>
<sequence>MFDESFMYKMISFFNIVQRPSNDWGKSPESRHQTTLGDDIERLQKRRNALVHSPSAQLSESTFEEYFDELSEIAQRFDTHLHQSYYRNRFQDEVIGMKRKSPDLETQAKYIALLEEKIEMKKVTDCHIDHHLLEMFLGRNINDLIEKVRRVTGDELNDNVWVNMYLFRVTDRDRALSRLRMAVSALEQSSGQQLVVTHVEESSILFHLRVKKGCFKDSNNFIQEVLRILKLLLPYAKDYLEYNLQVVLSINTVKGKLKLISVALRKK</sequence>
<dbReference type="Proteomes" id="UP000683360">
    <property type="component" value="Unassembled WGS sequence"/>
</dbReference>
<comment type="caution">
    <text evidence="2">The sequence shown here is derived from an EMBL/GenBank/DDBJ whole genome shotgun (WGS) entry which is preliminary data.</text>
</comment>
<accession>A0A8S3Q5N4</accession>
<evidence type="ECO:0000313" key="2">
    <source>
        <dbReference type="EMBL" id="CAG2191325.1"/>
    </source>
</evidence>
<evidence type="ECO:0000259" key="1">
    <source>
        <dbReference type="Pfam" id="PF18738"/>
    </source>
</evidence>
<evidence type="ECO:0000313" key="3">
    <source>
        <dbReference type="Proteomes" id="UP000683360"/>
    </source>
</evidence>
<dbReference type="OrthoDB" id="6117882at2759"/>
<reference evidence="2" key="1">
    <citation type="submission" date="2021-03" db="EMBL/GenBank/DDBJ databases">
        <authorList>
            <person name="Bekaert M."/>
        </authorList>
    </citation>
    <scope>NUCLEOTIDE SEQUENCE</scope>
</reference>
<dbReference type="Pfam" id="PF18738">
    <property type="entry name" value="HEPN_DZIP3"/>
    <property type="match status" value="1"/>
</dbReference>
<dbReference type="InterPro" id="IPR041249">
    <property type="entry name" value="HEPN_DZIP3"/>
</dbReference>
<organism evidence="2 3">
    <name type="scientific">Mytilus edulis</name>
    <name type="common">Blue mussel</name>
    <dbReference type="NCBI Taxonomy" id="6550"/>
    <lineage>
        <taxon>Eukaryota</taxon>
        <taxon>Metazoa</taxon>
        <taxon>Spiralia</taxon>
        <taxon>Lophotrochozoa</taxon>
        <taxon>Mollusca</taxon>
        <taxon>Bivalvia</taxon>
        <taxon>Autobranchia</taxon>
        <taxon>Pteriomorphia</taxon>
        <taxon>Mytilida</taxon>
        <taxon>Mytiloidea</taxon>
        <taxon>Mytilidae</taxon>
        <taxon>Mytilinae</taxon>
        <taxon>Mytilus</taxon>
    </lineage>
</organism>
<protein>
    <recommendedName>
        <fullName evidence="1">DZIP3-like HEPN domain-containing protein</fullName>
    </recommendedName>
</protein>